<accession>A0AAE0SB70</accession>
<feature type="signal peptide" evidence="1">
    <location>
        <begin position="1"/>
        <end position="21"/>
    </location>
</feature>
<evidence type="ECO:0000313" key="3">
    <source>
        <dbReference type="Proteomes" id="UP001195483"/>
    </source>
</evidence>
<dbReference type="Proteomes" id="UP001195483">
    <property type="component" value="Unassembled WGS sequence"/>
</dbReference>
<dbReference type="EMBL" id="JAEAOA010001964">
    <property type="protein sequence ID" value="KAK3588666.1"/>
    <property type="molecule type" value="Genomic_DNA"/>
</dbReference>
<organism evidence="2 3">
    <name type="scientific">Potamilus streckersoni</name>
    <dbReference type="NCBI Taxonomy" id="2493646"/>
    <lineage>
        <taxon>Eukaryota</taxon>
        <taxon>Metazoa</taxon>
        <taxon>Spiralia</taxon>
        <taxon>Lophotrochozoa</taxon>
        <taxon>Mollusca</taxon>
        <taxon>Bivalvia</taxon>
        <taxon>Autobranchia</taxon>
        <taxon>Heteroconchia</taxon>
        <taxon>Palaeoheterodonta</taxon>
        <taxon>Unionida</taxon>
        <taxon>Unionoidea</taxon>
        <taxon>Unionidae</taxon>
        <taxon>Ambleminae</taxon>
        <taxon>Lampsilini</taxon>
        <taxon>Potamilus</taxon>
    </lineage>
</organism>
<gene>
    <name evidence="2" type="ORF">CHS0354_033512</name>
</gene>
<keyword evidence="1" id="KW-0732">Signal</keyword>
<keyword evidence="3" id="KW-1185">Reference proteome</keyword>
<dbReference type="AlphaFoldDB" id="A0AAE0SB70"/>
<feature type="chain" id="PRO_5042244594" evidence="1">
    <location>
        <begin position="22"/>
        <end position="147"/>
    </location>
</feature>
<sequence>MASNTELKICVFLLLVGFLSGLELDGSVFKILDGLEKYKQAEENVDNGDASDIQQGAKNLLEIRNMLLDLEKEVLPVNDVQTRQNCAVLLSKCGSFNPCCLHDSKHKGPLCCKYPDGEDSQRGNEIYQKFGLCLPASMYCNNKPFVM</sequence>
<reference evidence="2" key="2">
    <citation type="journal article" date="2021" name="Genome Biol. Evol.">
        <title>Developing a high-quality reference genome for a parasitic bivalve with doubly uniparental inheritance (Bivalvia: Unionida).</title>
        <authorList>
            <person name="Smith C.H."/>
        </authorList>
    </citation>
    <scope>NUCLEOTIDE SEQUENCE</scope>
    <source>
        <strain evidence="2">CHS0354</strain>
        <tissue evidence="2">Mantle</tissue>
    </source>
</reference>
<comment type="caution">
    <text evidence="2">The sequence shown here is derived from an EMBL/GenBank/DDBJ whole genome shotgun (WGS) entry which is preliminary data.</text>
</comment>
<reference evidence="2" key="3">
    <citation type="submission" date="2023-05" db="EMBL/GenBank/DDBJ databases">
        <authorList>
            <person name="Smith C.H."/>
        </authorList>
    </citation>
    <scope>NUCLEOTIDE SEQUENCE</scope>
    <source>
        <strain evidence="2">CHS0354</strain>
        <tissue evidence="2">Mantle</tissue>
    </source>
</reference>
<evidence type="ECO:0000256" key="1">
    <source>
        <dbReference type="SAM" id="SignalP"/>
    </source>
</evidence>
<protein>
    <submittedName>
        <fullName evidence="2">Uncharacterized protein</fullName>
    </submittedName>
</protein>
<name>A0AAE0SB70_9BIVA</name>
<proteinExistence type="predicted"/>
<reference evidence="2" key="1">
    <citation type="journal article" date="2021" name="Genome Biol. Evol.">
        <title>A High-Quality Reference Genome for a Parasitic Bivalve with Doubly Uniparental Inheritance (Bivalvia: Unionida).</title>
        <authorList>
            <person name="Smith C.H."/>
        </authorList>
    </citation>
    <scope>NUCLEOTIDE SEQUENCE</scope>
    <source>
        <strain evidence="2">CHS0354</strain>
    </source>
</reference>
<evidence type="ECO:0000313" key="2">
    <source>
        <dbReference type="EMBL" id="KAK3588666.1"/>
    </source>
</evidence>